<dbReference type="EMBL" id="ACJY01000070">
    <property type="protein sequence ID" value="EFE86694.1"/>
    <property type="molecule type" value="Genomic_DNA"/>
</dbReference>
<evidence type="ECO:0000256" key="3">
    <source>
        <dbReference type="ARBA" id="ARBA00022475"/>
    </source>
</evidence>
<dbReference type="AlphaFoldDB" id="D4CVE3"/>
<keyword evidence="5 9" id="KW-0812">Transmembrane</keyword>
<evidence type="ECO:0000256" key="6">
    <source>
        <dbReference type="ARBA" id="ARBA00022989"/>
    </source>
</evidence>
<dbReference type="Pfam" id="PF04290">
    <property type="entry name" value="DctQ"/>
    <property type="match status" value="1"/>
</dbReference>
<evidence type="ECO:0000256" key="4">
    <source>
        <dbReference type="ARBA" id="ARBA00022519"/>
    </source>
</evidence>
<keyword evidence="2" id="KW-0813">Transport</keyword>
<protein>
    <submittedName>
        <fullName evidence="11">TRAP transporter, DctQ-like membrane protein</fullName>
    </submittedName>
</protein>
<comment type="caution">
    <text evidence="11">The sequence shown here is derived from an EMBL/GenBank/DDBJ whole genome shotgun (WGS) entry which is preliminary data.</text>
</comment>
<feature type="transmembrane region" description="Helical" evidence="9">
    <location>
        <begin position="57"/>
        <end position="74"/>
    </location>
</feature>
<evidence type="ECO:0000256" key="7">
    <source>
        <dbReference type="ARBA" id="ARBA00023136"/>
    </source>
</evidence>
<evidence type="ECO:0000259" key="10">
    <source>
        <dbReference type="Pfam" id="PF04290"/>
    </source>
</evidence>
<reference evidence="11 12" key="1">
    <citation type="submission" date="2010-02" db="EMBL/GenBank/DDBJ databases">
        <authorList>
            <person name="Weinstock G."/>
            <person name="Sodergren E."/>
            <person name="Clifton S."/>
            <person name="Fulton L."/>
            <person name="Fulton B."/>
            <person name="Courtney L."/>
            <person name="Fronick C."/>
            <person name="Harrison M."/>
            <person name="Strong C."/>
            <person name="Farmer C."/>
            <person name="Delahaunty K."/>
            <person name="Markovic C."/>
            <person name="Hall O."/>
            <person name="Minx P."/>
            <person name="Tomlinson C."/>
            <person name="Mitreva M."/>
            <person name="Nelson J."/>
            <person name="Hou S."/>
            <person name="Wollam A."/>
            <person name="Pepin K.H."/>
            <person name="Johnson M."/>
            <person name="Bhonagiri V."/>
            <person name="Zhang X."/>
            <person name="Suruliraj S."/>
            <person name="Warren W."/>
            <person name="Chinwalla A."/>
            <person name="Mardis E.R."/>
            <person name="Wilson R.K."/>
        </authorList>
    </citation>
    <scope>NUCLEOTIDE SEQUENCE [LARGE SCALE GENOMIC DNA]</scope>
    <source>
        <strain evidence="11 12">ATCC 33693</strain>
    </source>
</reference>
<dbReference type="PANTHER" id="PTHR35011">
    <property type="entry name" value="2,3-DIKETO-L-GULONATE TRAP TRANSPORTER SMALL PERMEASE PROTEIN YIAM"/>
    <property type="match status" value="1"/>
</dbReference>
<keyword evidence="3" id="KW-1003">Cell membrane</keyword>
<comment type="subcellular location">
    <subcellularLocation>
        <location evidence="1">Cell inner membrane</location>
        <topology evidence="1">Multi-pass membrane protein</topology>
    </subcellularLocation>
</comment>
<dbReference type="Proteomes" id="UP000003748">
    <property type="component" value="Unassembled WGS sequence"/>
</dbReference>
<dbReference type="GO" id="GO:0005886">
    <property type="term" value="C:plasma membrane"/>
    <property type="evidence" value="ECO:0007669"/>
    <property type="project" value="UniProtKB-SubCell"/>
</dbReference>
<gene>
    <name evidence="11" type="ORF">FUSPEROL_01386</name>
</gene>
<evidence type="ECO:0000256" key="8">
    <source>
        <dbReference type="ARBA" id="ARBA00038436"/>
    </source>
</evidence>
<keyword evidence="7 9" id="KW-0472">Membrane</keyword>
<keyword evidence="6 9" id="KW-1133">Transmembrane helix</keyword>
<dbReference type="HOGENOM" id="CLU_086356_9_4_0"/>
<dbReference type="eggNOG" id="COG3090">
    <property type="taxonomic scope" value="Bacteria"/>
</dbReference>
<feature type="transmembrane region" description="Helical" evidence="9">
    <location>
        <begin position="99"/>
        <end position="121"/>
    </location>
</feature>
<dbReference type="STRING" id="546275.FUSPEROL_01386"/>
<comment type="similarity">
    <text evidence="8">Belongs to the TRAP transporter small permease family.</text>
</comment>
<evidence type="ECO:0000256" key="9">
    <source>
        <dbReference type="SAM" id="Phobius"/>
    </source>
</evidence>
<feature type="transmembrane region" description="Helical" evidence="9">
    <location>
        <begin position="133"/>
        <end position="157"/>
    </location>
</feature>
<evidence type="ECO:0000313" key="12">
    <source>
        <dbReference type="Proteomes" id="UP000003748"/>
    </source>
</evidence>
<dbReference type="PANTHER" id="PTHR35011:SF4">
    <property type="entry name" value="SLL1102 PROTEIN"/>
    <property type="match status" value="1"/>
</dbReference>
<feature type="domain" description="Tripartite ATP-independent periplasmic transporters DctQ component" evidence="10">
    <location>
        <begin position="34"/>
        <end position="161"/>
    </location>
</feature>
<evidence type="ECO:0000256" key="2">
    <source>
        <dbReference type="ARBA" id="ARBA00022448"/>
    </source>
</evidence>
<name>D4CVE3_9FUSO</name>
<evidence type="ECO:0000313" key="11">
    <source>
        <dbReference type="EMBL" id="EFE86694.1"/>
    </source>
</evidence>
<sequence>MQQPVLHLKERLKMKDFFKKFELYIGSAFISVTTVVVIMNVFTRYFLKFTYFWAEEIAVGCFVWTIFLGTAAAYREKGLIGVEAIVVLLPEKIRNIVEFLTYTLLTVLSGLMCLFSFTYVMSSSKITAALELSYGYINISIVISFALMTLYSIIFTIESFKKAFLSKGN</sequence>
<proteinExistence type="inferred from homology"/>
<keyword evidence="4" id="KW-0997">Cell inner membrane</keyword>
<evidence type="ECO:0000256" key="5">
    <source>
        <dbReference type="ARBA" id="ARBA00022692"/>
    </source>
</evidence>
<evidence type="ECO:0000256" key="1">
    <source>
        <dbReference type="ARBA" id="ARBA00004429"/>
    </source>
</evidence>
<dbReference type="InterPro" id="IPR007387">
    <property type="entry name" value="TRAP_DctQ"/>
</dbReference>
<accession>D4CVE3</accession>
<organism evidence="11 12">
    <name type="scientific">Fusobacterium periodonticum ATCC 33693</name>
    <dbReference type="NCBI Taxonomy" id="546275"/>
    <lineage>
        <taxon>Bacteria</taxon>
        <taxon>Fusobacteriati</taxon>
        <taxon>Fusobacteriota</taxon>
        <taxon>Fusobacteriia</taxon>
        <taxon>Fusobacteriales</taxon>
        <taxon>Fusobacteriaceae</taxon>
        <taxon>Fusobacterium</taxon>
    </lineage>
</organism>
<dbReference type="InterPro" id="IPR055348">
    <property type="entry name" value="DctQ"/>
</dbReference>
<feature type="transmembrane region" description="Helical" evidence="9">
    <location>
        <begin position="21"/>
        <end position="42"/>
    </location>
</feature>